<name>A0A6A6B4Q7_9PEZI</name>
<evidence type="ECO:0000313" key="2">
    <source>
        <dbReference type="EMBL" id="KAF2138194.1"/>
    </source>
</evidence>
<dbReference type="EMBL" id="ML995497">
    <property type="protein sequence ID" value="KAF2138194.1"/>
    <property type="molecule type" value="Genomic_DNA"/>
</dbReference>
<feature type="region of interest" description="Disordered" evidence="1">
    <location>
        <begin position="35"/>
        <end position="69"/>
    </location>
</feature>
<dbReference type="Proteomes" id="UP000799438">
    <property type="component" value="Unassembled WGS sequence"/>
</dbReference>
<evidence type="ECO:0000256" key="1">
    <source>
        <dbReference type="SAM" id="MobiDB-lite"/>
    </source>
</evidence>
<reference evidence="2" key="1">
    <citation type="journal article" date="2020" name="Stud. Mycol.">
        <title>101 Dothideomycetes genomes: a test case for predicting lifestyles and emergence of pathogens.</title>
        <authorList>
            <person name="Haridas S."/>
            <person name="Albert R."/>
            <person name="Binder M."/>
            <person name="Bloem J."/>
            <person name="Labutti K."/>
            <person name="Salamov A."/>
            <person name="Andreopoulos B."/>
            <person name="Baker S."/>
            <person name="Barry K."/>
            <person name="Bills G."/>
            <person name="Bluhm B."/>
            <person name="Cannon C."/>
            <person name="Castanera R."/>
            <person name="Culley D."/>
            <person name="Daum C."/>
            <person name="Ezra D."/>
            <person name="Gonzalez J."/>
            <person name="Henrissat B."/>
            <person name="Kuo A."/>
            <person name="Liang C."/>
            <person name="Lipzen A."/>
            <person name="Lutzoni F."/>
            <person name="Magnuson J."/>
            <person name="Mondo S."/>
            <person name="Nolan M."/>
            <person name="Ohm R."/>
            <person name="Pangilinan J."/>
            <person name="Park H.-J."/>
            <person name="Ramirez L."/>
            <person name="Alfaro M."/>
            <person name="Sun H."/>
            <person name="Tritt A."/>
            <person name="Yoshinaga Y."/>
            <person name="Zwiers L.-H."/>
            <person name="Turgeon B."/>
            <person name="Goodwin S."/>
            <person name="Spatafora J."/>
            <person name="Crous P."/>
            <person name="Grigoriev I."/>
        </authorList>
    </citation>
    <scope>NUCLEOTIDE SEQUENCE</scope>
    <source>
        <strain evidence="2">CBS 121167</strain>
    </source>
</reference>
<evidence type="ECO:0000313" key="3">
    <source>
        <dbReference type="Proteomes" id="UP000799438"/>
    </source>
</evidence>
<sequence length="106" mass="11522">MTFQPNRSPSLKEPPTSPSEVVVGGHTYACLPTMPSMPLTSRVVPPRPSIFQPSPQPRRRNLPLSVPSQTHRCTAITCRGVCLNERQNVHSPSPAHHGVAESHALS</sequence>
<proteinExistence type="predicted"/>
<gene>
    <name evidence="2" type="ORF">K452DRAFT_89779</name>
</gene>
<dbReference type="AlphaFoldDB" id="A0A6A6B4Q7"/>
<organism evidence="2 3">
    <name type="scientific">Aplosporella prunicola CBS 121167</name>
    <dbReference type="NCBI Taxonomy" id="1176127"/>
    <lineage>
        <taxon>Eukaryota</taxon>
        <taxon>Fungi</taxon>
        <taxon>Dikarya</taxon>
        <taxon>Ascomycota</taxon>
        <taxon>Pezizomycotina</taxon>
        <taxon>Dothideomycetes</taxon>
        <taxon>Dothideomycetes incertae sedis</taxon>
        <taxon>Botryosphaeriales</taxon>
        <taxon>Aplosporellaceae</taxon>
        <taxon>Aplosporella</taxon>
    </lineage>
</organism>
<feature type="region of interest" description="Disordered" evidence="1">
    <location>
        <begin position="87"/>
        <end position="106"/>
    </location>
</feature>
<dbReference type="GeneID" id="54304800"/>
<dbReference type="RefSeq" id="XP_033393907.1">
    <property type="nucleotide sequence ID" value="XM_033547293.1"/>
</dbReference>
<keyword evidence="3" id="KW-1185">Reference proteome</keyword>
<protein>
    <submittedName>
        <fullName evidence="2">Uncharacterized protein</fullName>
    </submittedName>
</protein>
<accession>A0A6A6B4Q7</accession>
<feature type="region of interest" description="Disordered" evidence="1">
    <location>
        <begin position="1"/>
        <end position="23"/>
    </location>
</feature>